<dbReference type="AlphaFoldDB" id="A0A058ZET0"/>
<feature type="region of interest" description="Disordered" evidence="1">
    <location>
        <begin position="1"/>
        <end position="40"/>
    </location>
</feature>
<evidence type="ECO:0000256" key="1">
    <source>
        <dbReference type="SAM" id="MobiDB-lite"/>
    </source>
</evidence>
<evidence type="ECO:0000313" key="2">
    <source>
        <dbReference type="EMBL" id="KCV72879.1"/>
    </source>
</evidence>
<sequence>MFRRGCRPSGSGPDDCVLDAPGGLPSVARPTAGGGPAGGWLAGAAVRAPGTQAPLEPGD</sequence>
<dbReference type="Proteomes" id="UP000030693">
    <property type="component" value="Unassembled WGS sequence"/>
</dbReference>
<proteinExistence type="predicted"/>
<name>A0A058ZET0_FONAL</name>
<accession>A0A058ZET0</accession>
<dbReference type="GeneID" id="20525175"/>
<evidence type="ECO:0000313" key="3">
    <source>
        <dbReference type="Proteomes" id="UP000030693"/>
    </source>
</evidence>
<dbReference type="EMBL" id="KB932201">
    <property type="protein sequence ID" value="KCV72879.1"/>
    <property type="molecule type" value="Genomic_DNA"/>
</dbReference>
<dbReference type="RefSeq" id="XP_009492580.1">
    <property type="nucleotide sequence ID" value="XM_009494305.1"/>
</dbReference>
<protein>
    <submittedName>
        <fullName evidence="2">Uncharacterized protein</fullName>
    </submittedName>
</protein>
<keyword evidence="3" id="KW-1185">Reference proteome</keyword>
<organism evidence="2">
    <name type="scientific">Fonticula alba</name>
    <name type="common">Slime mold</name>
    <dbReference type="NCBI Taxonomy" id="691883"/>
    <lineage>
        <taxon>Eukaryota</taxon>
        <taxon>Rotosphaerida</taxon>
        <taxon>Fonticulaceae</taxon>
        <taxon>Fonticula</taxon>
    </lineage>
</organism>
<reference evidence="2" key="1">
    <citation type="submission" date="2013-04" db="EMBL/GenBank/DDBJ databases">
        <title>The Genome Sequence of Fonticula alba ATCC 38817.</title>
        <authorList>
            <consortium name="The Broad Institute Genomics Platform"/>
            <person name="Russ C."/>
            <person name="Cuomo C."/>
            <person name="Burger G."/>
            <person name="Gray M.W."/>
            <person name="Holland P.W.H."/>
            <person name="King N."/>
            <person name="Lang F.B.F."/>
            <person name="Roger A.J."/>
            <person name="Ruiz-Trillo I."/>
            <person name="Brown M."/>
            <person name="Walker B."/>
            <person name="Young S."/>
            <person name="Zeng Q."/>
            <person name="Gargeya S."/>
            <person name="Fitzgerald M."/>
            <person name="Haas B."/>
            <person name="Abouelleil A."/>
            <person name="Allen A.W."/>
            <person name="Alvarado L."/>
            <person name="Arachchi H.M."/>
            <person name="Berlin A.M."/>
            <person name="Chapman S.B."/>
            <person name="Gainer-Dewar J."/>
            <person name="Goldberg J."/>
            <person name="Griggs A."/>
            <person name="Gujja S."/>
            <person name="Hansen M."/>
            <person name="Howarth C."/>
            <person name="Imamovic A."/>
            <person name="Ireland A."/>
            <person name="Larimer J."/>
            <person name="McCowan C."/>
            <person name="Murphy C."/>
            <person name="Pearson M."/>
            <person name="Poon T.W."/>
            <person name="Priest M."/>
            <person name="Roberts A."/>
            <person name="Saif S."/>
            <person name="Shea T."/>
            <person name="Sisk P."/>
            <person name="Sykes S."/>
            <person name="Wortman J."/>
            <person name="Nusbaum C."/>
            <person name="Birren B."/>
        </authorList>
    </citation>
    <scope>NUCLEOTIDE SEQUENCE [LARGE SCALE GENOMIC DNA]</scope>
    <source>
        <strain evidence="2">ATCC 38817</strain>
    </source>
</reference>
<gene>
    <name evidence="2" type="ORF">H696_00450</name>
</gene>